<dbReference type="InterPro" id="IPR023090">
    <property type="entry name" value="UPF0702_alpha/beta_dom_sf"/>
</dbReference>
<comment type="caution">
    <text evidence="10">The sequence shown here is derived from an EMBL/GenBank/DDBJ whole genome shotgun (WGS) entry which is preliminary data.</text>
</comment>
<keyword evidence="6 7" id="KW-0472">Membrane</keyword>
<dbReference type="GO" id="GO:0005886">
    <property type="term" value="C:plasma membrane"/>
    <property type="evidence" value="ECO:0007669"/>
    <property type="project" value="UniProtKB-SubCell"/>
</dbReference>
<feature type="domain" description="YetF C-terminal" evidence="8">
    <location>
        <begin position="82"/>
        <end position="216"/>
    </location>
</feature>
<feature type="domain" description="YetF-like N-terminal transmembrane" evidence="9">
    <location>
        <begin position="6"/>
        <end position="79"/>
    </location>
</feature>
<evidence type="ECO:0000256" key="2">
    <source>
        <dbReference type="ARBA" id="ARBA00006448"/>
    </source>
</evidence>
<evidence type="ECO:0000259" key="9">
    <source>
        <dbReference type="Pfam" id="PF20730"/>
    </source>
</evidence>
<dbReference type="RefSeq" id="WP_203367270.1">
    <property type="nucleotide sequence ID" value="NZ_WSFT01000048.1"/>
</dbReference>
<proteinExistence type="inferred from homology"/>
<dbReference type="Gene3D" id="3.30.240.20">
    <property type="entry name" value="bsu07140 like domains"/>
    <property type="match status" value="2"/>
</dbReference>
<evidence type="ECO:0000313" key="11">
    <source>
        <dbReference type="Proteomes" id="UP000724672"/>
    </source>
</evidence>
<evidence type="ECO:0000256" key="4">
    <source>
        <dbReference type="ARBA" id="ARBA00022692"/>
    </source>
</evidence>
<evidence type="ECO:0000259" key="8">
    <source>
        <dbReference type="Pfam" id="PF04239"/>
    </source>
</evidence>
<dbReference type="Pfam" id="PF04239">
    <property type="entry name" value="DUF421"/>
    <property type="match status" value="1"/>
</dbReference>
<accession>A0A942Z7A3</accession>
<keyword evidence="4 7" id="KW-0812">Transmembrane</keyword>
<name>A0A942Z7A3_9FIRM</name>
<evidence type="ECO:0000256" key="6">
    <source>
        <dbReference type="ARBA" id="ARBA00023136"/>
    </source>
</evidence>
<evidence type="ECO:0000256" key="1">
    <source>
        <dbReference type="ARBA" id="ARBA00004651"/>
    </source>
</evidence>
<dbReference type="AlphaFoldDB" id="A0A942Z7A3"/>
<protein>
    <submittedName>
        <fullName evidence="10">DUF421 domain-containing protein</fullName>
    </submittedName>
</protein>
<dbReference type="PANTHER" id="PTHR34582">
    <property type="entry name" value="UPF0702 TRANSMEMBRANE PROTEIN YCAP"/>
    <property type="match status" value="1"/>
</dbReference>
<evidence type="ECO:0000313" key="10">
    <source>
        <dbReference type="EMBL" id="MBS4539346.1"/>
    </source>
</evidence>
<comment type="subcellular location">
    <subcellularLocation>
        <location evidence="1">Cell membrane</location>
        <topology evidence="1">Multi-pass membrane protein</topology>
    </subcellularLocation>
</comment>
<dbReference type="PANTHER" id="PTHR34582:SF5">
    <property type="entry name" value="UPF0702 TRANSMEMBRANE PROTEIN YETF"/>
    <property type="match status" value="1"/>
</dbReference>
<dbReference type="Pfam" id="PF20730">
    <property type="entry name" value="YetF_N"/>
    <property type="match status" value="1"/>
</dbReference>
<gene>
    <name evidence="10" type="ORF">GOQ27_12795</name>
</gene>
<dbReference type="EMBL" id="WSFT01000048">
    <property type="protein sequence ID" value="MBS4539346.1"/>
    <property type="molecule type" value="Genomic_DNA"/>
</dbReference>
<evidence type="ECO:0000256" key="3">
    <source>
        <dbReference type="ARBA" id="ARBA00022475"/>
    </source>
</evidence>
<evidence type="ECO:0000256" key="7">
    <source>
        <dbReference type="SAM" id="Phobius"/>
    </source>
</evidence>
<keyword evidence="5 7" id="KW-1133">Transmembrane helix</keyword>
<feature type="transmembrane region" description="Helical" evidence="7">
    <location>
        <begin position="60"/>
        <end position="77"/>
    </location>
</feature>
<evidence type="ECO:0000256" key="5">
    <source>
        <dbReference type="ARBA" id="ARBA00022989"/>
    </source>
</evidence>
<keyword evidence="3" id="KW-1003">Cell membrane</keyword>
<sequence>MESKFFDLTVELTVGFLALFAITKFLRRTQITQITPFDFISALVLGELVGNAIYDDDINITYILYAVFIWGCLMFIIEKITQKFRRSRKILEGDPAIVIRDGQIDYNVLKKEKLDINELLGMLRQKEIFSIREVEFAILESSGAISVLKKSKYAIPTIEDLNLSQKPIYLSINLILDGEVIYDNLKTIGFDEQWLKNQIHNYGIENIKDVLYAEWKQDEGIHVILKNNKKS</sequence>
<dbReference type="InterPro" id="IPR007353">
    <property type="entry name" value="DUF421"/>
</dbReference>
<keyword evidence="11" id="KW-1185">Reference proteome</keyword>
<dbReference type="InterPro" id="IPR048454">
    <property type="entry name" value="YetF_N"/>
</dbReference>
<reference evidence="10" key="1">
    <citation type="submission" date="2019-12" db="EMBL/GenBank/DDBJ databases">
        <title>Clostridiaceae gen. nov. sp. nov., isolated from sediment in Xinjiang, China.</title>
        <authorList>
            <person name="Zhang R."/>
        </authorList>
    </citation>
    <scope>NUCLEOTIDE SEQUENCE</scope>
    <source>
        <strain evidence="10">D2Q-11</strain>
    </source>
</reference>
<dbReference type="Proteomes" id="UP000724672">
    <property type="component" value="Unassembled WGS sequence"/>
</dbReference>
<organism evidence="10 11">
    <name type="scientific">Anaeromonas frigoriresistens</name>
    <dbReference type="NCBI Taxonomy" id="2683708"/>
    <lineage>
        <taxon>Bacteria</taxon>
        <taxon>Bacillati</taxon>
        <taxon>Bacillota</taxon>
        <taxon>Tissierellia</taxon>
        <taxon>Tissierellales</taxon>
        <taxon>Thermohalobacteraceae</taxon>
        <taxon>Anaeromonas</taxon>
    </lineage>
</organism>
<comment type="similarity">
    <text evidence="2">Belongs to the UPF0702 family.</text>
</comment>